<evidence type="ECO:0000256" key="1">
    <source>
        <dbReference type="ARBA" id="ARBA00000900"/>
    </source>
</evidence>
<proteinExistence type="predicted"/>
<dbReference type="Gramene" id="ONK55300">
    <property type="protein sequence ID" value="ONK55300"/>
    <property type="gene ID" value="A4U43_UnF5240"/>
</dbReference>
<dbReference type="AlphaFoldDB" id="A0A1R3L6Q8"/>
<evidence type="ECO:0000256" key="4">
    <source>
        <dbReference type="SAM" id="Coils"/>
    </source>
</evidence>
<feature type="non-terminal residue" evidence="5">
    <location>
        <position position="583"/>
    </location>
</feature>
<dbReference type="PANTHER" id="PTHR45647:SF56">
    <property type="entry name" value="U-BOX DOMAIN-CONTAINING PROTEIN 50-RELATED"/>
    <property type="match status" value="1"/>
</dbReference>
<evidence type="ECO:0000256" key="2">
    <source>
        <dbReference type="ARBA" id="ARBA00012483"/>
    </source>
</evidence>
<accession>A0A1R3L6Q8</accession>
<dbReference type="PANTHER" id="PTHR45647">
    <property type="entry name" value="OS02G0152300 PROTEIN"/>
    <property type="match status" value="1"/>
</dbReference>
<name>A0A1R3L6Q8_ASPOF</name>
<evidence type="ECO:0000313" key="6">
    <source>
        <dbReference type="Proteomes" id="UP000243459"/>
    </source>
</evidence>
<dbReference type="GO" id="GO:0061630">
    <property type="term" value="F:ubiquitin protein ligase activity"/>
    <property type="evidence" value="ECO:0007669"/>
    <property type="project" value="UniProtKB-EC"/>
</dbReference>
<dbReference type="EMBL" id="KV863590">
    <property type="protein sequence ID" value="ONK55300.1"/>
    <property type="molecule type" value="Genomic_DNA"/>
</dbReference>
<keyword evidence="3" id="KW-0833">Ubl conjugation pathway</keyword>
<organism evidence="5 6">
    <name type="scientific">Asparagus officinalis</name>
    <name type="common">Garden asparagus</name>
    <dbReference type="NCBI Taxonomy" id="4686"/>
    <lineage>
        <taxon>Eukaryota</taxon>
        <taxon>Viridiplantae</taxon>
        <taxon>Streptophyta</taxon>
        <taxon>Embryophyta</taxon>
        <taxon>Tracheophyta</taxon>
        <taxon>Spermatophyta</taxon>
        <taxon>Magnoliopsida</taxon>
        <taxon>Liliopsida</taxon>
        <taxon>Asparagales</taxon>
        <taxon>Asparagaceae</taxon>
        <taxon>Asparagoideae</taxon>
        <taxon>Asparagus</taxon>
    </lineage>
</organism>
<dbReference type="InterPro" id="IPR051348">
    <property type="entry name" value="U-box_ubiquitin_ligases"/>
</dbReference>
<feature type="coiled-coil region" evidence="4">
    <location>
        <begin position="259"/>
        <end position="341"/>
    </location>
</feature>
<sequence length="583" mass="67777">METHQEKIYVALGKNIEEELVTLRWALNHWSSQSVSFVILHINTSSRDFVQTPFGKLPASSVNEEMLEAFRAQEHERVKKILNKYMALCIRVKAEVLEVNISKEPVPKILVGLISSHGIKKLVMGFKSMKSSSWKAKCDTNSSCYVQKHKPDFCELFTVYEGKLVIFKEENADEGGYLIDECGTMVADFRKKPKEKGNLRGWFSRKFTDNVPSNEDDQRSPHHVVSNSATSIVHEVVRDKWEENVEEIDRYVQFMLDSNSQELEQRDETRDELENYLSRNEVLRAVEQTEKILEQKRNEAKADAEIRRKSDRIFSLCNQRTEEIEAKLREDRTKQNNLTQELNTVRSQRHEIFGNITESKNKLKSELDHQREFMINLQAYSLKKSDLESALAMIETEKNEILGKVEETRRQREFVKRRNEYYRIREEMGKSFRYREFNEEEIRNATDDFATKMAISADLEGVIYRGRIDRIDVVVQFKTVFLDSLEEFQAQVSQAIEEDTLAGNLDERAGDWPLDIAMEFAKIGLQCCENEARYEENVAVLIGEIMNLQAKAESRTLQGGEKIRSIDVPDVFLCPIFQMGSHM</sequence>
<dbReference type="EC" id="2.3.2.27" evidence="2"/>
<dbReference type="Proteomes" id="UP000243459">
    <property type="component" value="Unassembled WGS sequence"/>
</dbReference>
<keyword evidence="6" id="KW-1185">Reference proteome</keyword>
<gene>
    <name evidence="5" type="ORF">A4U43_UnF5240</name>
</gene>
<evidence type="ECO:0000256" key="3">
    <source>
        <dbReference type="ARBA" id="ARBA00022786"/>
    </source>
</evidence>
<evidence type="ECO:0000313" key="5">
    <source>
        <dbReference type="EMBL" id="ONK55300.1"/>
    </source>
</evidence>
<comment type="catalytic activity">
    <reaction evidence="1">
        <text>S-ubiquitinyl-[E2 ubiquitin-conjugating enzyme]-L-cysteine + [acceptor protein]-L-lysine = [E2 ubiquitin-conjugating enzyme]-L-cysteine + N(6)-ubiquitinyl-[acceptor protein]-L-lysine.</text>
        <dbReference type="EC" id="2.3.2.27"/>
    </reaction>
</comment>
<feature type="coiled-coil region" evidence="4">
    <location>
        <begin position="377"/>
        <end position="411"/>
    </location>
</feature>
<protein>
    <recommendedName>
        <fullName evidence="2">RING-type E3 ubiquitin transferase</fullName>
        <ecNumber evidence="2">2.3.2.27</ecNumber>
    </recommendedName>
</protein>
<keyword evidence="4" id="KW-0175">Coiled coil</keyword>
<reference evidence="6" key="1">
    <citation type="journal article" date="2017" name="Nat. Commun.">
        <title>The asparagus genome sheds light on the origin and evolution of a young Y chromosome.</title>
        <authorList>
            <person name="Harkess A."/>
            <person name="Zhou J."/>
            <person name="Xu C."/>
            <person name="Bowers J.E."/>
            <person name="Van der Hulst R."/>
            <person name="Ayyampalayam S."/>
            <person name="Mercati F."/>
            <person name="Riccardi P."/>
            <person name="McKain M.R."/>
            <person name="Kakrana A."/>
            <person name="Tang H."/>
            <person name="Ray J."/>
            <person name="Groenendijk J."/>
            <person name="Arikit S."/>
            <person name="Mathioni S.M."/>
            <person name="Nakano M."/>
            <person name="Shan H."/>
            <person name="Telgmann-Rauber A."/>
            <person name="Kanno A."/>
            <person name="Yue Z."/>
            <person name="Chen H."/>
            <person name="Li W."/>
            <person name="Chen Y."/>
            <person name="Xu X."/>
            <person name="Zhang Y."/>
            <person name="Luo S."/>
            <person name="Chen H."/>
            <person name="Gao J."/>
            <person name="Mao Z."/>
            <person name="Pires J.C."/>
            <person name="Luo M."/>
            <person name="Kudrna D."/>
            <person name="Wing R.A."/>
            <person name="Meyers B.C."/>
            <person name="Yi K."/>
            <person name="Kong H."/>
            <person name="Lavrijsen P."/>
            <person name="Sunseri F."/>
            <person name="Falavigna A."/>
            <person name="Ye Y."/>
            <person name="Leebens-Mack J.H."/>
            <person name="Chen G."/>
        </authorList>
    </citation>
    <scope>NUCLEOTIDE SEQUENCE [LARGE SCALE GENOMIC DNA]</scope>
    <source>
        <strain evidence="6">cv. DH0086</strain>
    </source>
</reference>